<sequence>MIARFAQQIAEGFEDVYGSHFHCFLTGADIGYHIRYDPDNNIVFKWNNWVVCLFKQNASDEDPFQSVHPIRERRHSGMLVPWVQPRREFVIKNGMNAAMLTAVIDIARKAVNENKSVEKIAHIVRTTFEAQHPGAYHCIVAKDHFGSYVHYDEKHYTRFVIDNYCFLLFRSQDLPIKDLRVTRYIPIGCASADIRVVSSGMSRPKERFAIDLAAEAIQRFVGDNMRAAKHLVERFEERHGSPYHCAMSESEMGFSVHHQAAMHFKIGSTAVLLFRNL</sequence>
<keyword evidence="2" id="KW-1185">Reference proteome</keyword>
<dbReference type="OrthoDB" id="6506078at2759"/>
<evidence type="ECO:0000313" key="3">
    <source>
        <dbReference type="WBParaSite" id="ASIM_0001745201-mRNA-1"/>
    </source>
</evidence>
<dbReference type="InterPro" id="IPR001372">
    <property type="entry name" value="Dynein_light_chain_typ-1/2"/>
</dbReference>
<reference evidence="1 2" key="2">
    <citation type="submission" date="2018-11" db="EMBL/GenBank/DDBJ databases">
        <authorList>
            <consortium name="Pathogen Informatics"/>
        </authorList>
    </citation>
    <scope>NUCLEOTIDE SEQUENCE [LARGE SCALE GENOMIC DNA]</scope>
</reference>
<dbReference type="EMBL" id="UYRR01033487">
    <property type="protein sequence ID" value="VDK58891.1"/>
    <property type="molecule type" value="Genomic_DNA"/>
</dbReference>
<dbReference type="GO" id="GO:0005868">
    <property type="term" value="C:cytoplasmic dynein complex"/>
    <property type="evidence" value="ECO:0007669"/>
    <property type="project" value="TreeGrafter"/>
</dbReference>
<dbReference type="Pfam" id="PF01221">
    <property type="entry name" value="Dynein_light"/>
    <property type="match status" value="2"/>
</dbReference>
<accession>A0A0M3K910</accession>
<dbReference type="AlphaFoldDB" id="A0A0M3K910"/>
<name>A0A0M3K910_ANISI</name>
<dbReference type="InterPro" id="IPR037177">
    <property type="entry name" value="DLC_sf"/>
</dbReference>
<dbReference type="WBParaSite" id="ASIM_0001745201-mRNA-1">
    <property type="protein sequence ID" value="ASIM_0001745201-mRNA-1"/>
    <property type="gene ID" value="ASIM_0001745201"/>
</dbReference>
<gene>
    <name evidence="1" type="ORF">ASIM_LOCUS16858</name>
</gene>
<organism evidence="3">
    <name type="scientific">Anisakis simplex</name>
    <name type="common">Herring worm</name>
    <dbReference type="NCBI Taxonomy" id="6269"/>
    <lineage>
        <taxon>Eukaryota</taxon>
        <taxon>Metazoa</taxon>
        <taxon>Ecdysozoa</taxon>
        <taxon>Nematoda</taxon>
        <taxon>Chromadorea</taxon>
        <taxon>Rhabditida</taxon>
        <taxon>Spirurina</taxon>
        <taxon>Ascaridomorpha</taxon>
        <taxon>Ascaridoidea</taxon>
        <taxon>Anisakidae</taxon>
        <taxon>Anisakis</taxon>
        <taxon>Anisakis simplex complex</taxon>
    </lineage>
</organism>
<dbReference type="PANTHER" id="PTHR11886:SF35">
    <property type="entry name" value="DYNEIN LIGHT CHAIN"/>
    <property type="match status" value="1"/>
</dbReference>
<evidence type="ECO:0000313" key="2">
    <source>
        <dbReference type="Proteomes" id="UP000267096"/>
    </source>
</evidence>
<dbReference type="PANTHER" id="PTHR11886">
    <property type="entry name" value="DYNEIN LIGHT CHAIN"/>
    <property type="match status" value="1"/>
</dbReference>
<dbReference type="GO" id="GO:0007017">
    <property type="term" value="P:microtubule-based process"/>
    <property type="evidence" value="ECO:0007669"/>
    <property type="project" value="InterPro"/>
</dbReference>
<evidence type="ECO:0000313" key="1">
    <source>
        <dbReference type="EMBL" id="VDK58891.1"/>
    </source>
</evidence>
<dbReference type="GO" id="GO:0045505">
    <property type="term" value="F:dynein intermediate chain binding"/>
    <property type="evidence" value="ECO:0007669"/>
    <property type="project" value="TreeGrafter"/>
</dbReference>
<dbReference type="SUPFAM" id="SSF54648">
    <property type="entry name" value="DLC"/>
    <property type="match status" value="3"/>
</dbReference>
<dbReference type="SMART" id="SM01375">
    <property type="entry name" value="Dynein_light"/>
    <property type="match status" value="2"/>
</dbReference>
<protein>
    <submittedName>
        <fullName evidence="3">DUF3095 domain-containing protein</fullName>
    </submittedName>
</protein>
<dbReference type="Gene3D" id="3.30.740.10">
    <property type="entry name" value="Protein Inhibitor Of Neuronal Nitric Oxide Synthase"/>
    <property type="match status" value="3"/>
</dbReference>
<dbReference type="CDD" id="cd21450">
    <property type="entry name" value="DLC-like_DYNLL1-like"/>
    <property type="match status" value="2"/>
</dbReference>
<proteinExistence type="predicted"/>
<reference evidence="3" key="1">
    <citation type="submission" date="2017-02" db="UniProtKB">
        <authorList>
            <consortium name="WormBaseParasite"/>
        </authorList>
    </citation>
    <scope>IDENTIFICATION</scope>
</reference>
<dbReference type="Proteomes" id="UP000267096">
    <property type="component" value="Unassembled WGS sequence"/>
</dbReference>